<evidence type="ECO:0000313" key="3">
    <source>
        <dbReference type="EMBL" id="TMI79885.1"/>
    </source>
</evidence>
<evidence type="ECO:0000256" key="1">
    <source>
        <dbReference type="SAM" id="MobiDB-lite"/>
    </source>
</evidence>
<gene>
    <name evidence="3" type="ORF">E6H03_09365</name>
</gene>
<feature type="region of interest" description="Disordered" evidence="1">
    <location>
        <begin position="107"/>
        <end position="202"/>
    </location>
</feature>
<feature type="non-terminal residue" evidence="3">
    <location>
        <position position="202"/>
    </location>
</feature>
<feature type="region of interest" description="Disordered" evidence="1">
    <location>
        <begin position="44"/>
        <end position="77"/>
    </location>
</feature>
<evidence type="ECO:0000313" key="4">
    <source>
        <dbReference type="Proteomes" id="UP000318093"/>
    </source>
</evidence>
<comment type="caution">
    <text evidence="3">The sequence shown here is derived from an EMBL/GenBank/DDBJ whole genome shotgun (WGS) entry which is preliminary data.</text>
</comment>
<dbReference type="EMBL" id="VBAN01000293">
    <property type="protein sequence ID" value="TMI79885.1"/>
    <property type="molecule type" value="Genomic_DNA"/>
</dbReference>
<feature type="compositionally biased region" description="Basic and acidic residues" evidence="1">
    <location>
        <begin position="144"/>
        <end position="180"/>
    </location>
</feature>
<dbReference type="Gene3D" id="1.10.10.2480">
    <property type="match status" value="1"/>
</dbReference>
<reference evidence="3 4" key="1">
    <citation type="journal article" date="2019" name="Nat. Microbiol.">
        <title>Mediterranean grassland soil C-N compound turnover is dependent on rainfall and depth, and is mediated by genomically divergent microorganisms.</title>
        <authorList>
            <person name="Diamond S."/>
            <person name="Andeer P.F."/>
            <person name="Li Z."/>
            <person name="Crits-Christoph A."/>
            <person name="Burstein D."/>
            <person name="Anantharaman K."/>
            <person name="Lane K.R."/>
            <person name="Thomas B.C."/>
            <person name="Pan C."/>
            <person name="Northen T.R."/>
            <person name="Banfield J.F."/>
        </authorList>
    </citation>
    <scope>NUCLEOTIDE SEQUENCE [LARGE SCALE GENOMIC DNA]</scope>
    <source>
        <strain evidence="3">NP_6</strain>
    </source>
</reference>
<dbReference type="AlphaFoldDB" id="A0A537J8Q3"/>
<sequence>MKVHELARELGLTSKDLIEKLEAMKVPVRNHMSILDDQTVARVRRAQAGGRDAPSGSASGPSAPAAGAPARGKATAVDAEKVRQSAFLQASYGSEIKGVRVIRAPRADSASVAEAAPLPQAPPGKAPLQAPAGEKAPGKGVARAPERPAAKKPAEVRPEVKKAVADAKPAHVDRPVKEHPAAAAAPPAAQAAATAPGAPPKE</sequence>
<feature type="domain" description="Translation initiation factor IF-2 N-terminal" evidence="2">
    <location>
        <begin position="1"/>
        <end position="44"/>
    </location>
</feature>
<accession>A0A537J8Q3</accession>
<evidence type="ECO:0000259" key="2">
    <source>
        <dbReference type="Pfam" id="PF04760"/>
    </source>
</evidence>
<dbReference type="Proteomes" id="UP000318093">
    <property type="component" value="Unassembled WGS sequence"/>
</dbReference>
<feature type="compositionally biased region" description="Low complexity" evidence="1">
    <location>
        <begin position="181"/>
        <end position="196"/>
    </location>
</feature>
<organism evidence="3 4">
    <name type="scientific">Candidatus Segetimicrobium genomatis</name>
    <dbReference type="NCBI Taxonomy" id="2569760"/>
    <lineage>
        <taxon>Bacteria</taxon>
        <taxon>Bacillati</taxon>
        <taxon>Candidatus Sysuimicrobiota</taxon>
        <taxon>Candidatus Sysuimicrobiia</taxon>
        <taxon>Candidatus Sysuimicrobiales</taxon>
        <taxon>Candidatus Segetimicrobiaceae</taxon>
        <taxon>Candidatus Segetimicrobium</taxon>
    </lineage>
</organism>
<protein>
    <recommendedName>
        <fullName evidence="2">Translation initiation factor IF-2 N-terminal domain-containing protein</fullName>
    </recommendedName>
</protein>
<name>A0A537J8Q3_9BACT</name>
<dbReference type="InterPro" id="IPR006847">
    <property type="entry name" value="IF2_N"/>
</dbReference>
<feature type="compositionally biased region" description="Low complexity" evidence="1">
    <location>
        <begin position="44"/>
        <end position="72"/>
    </location>
</feature>
<proteinExistence type="predicted"/>
<dbReference type="Pfam" id="PF04760">
    <property type="entry name" value="IF2_N"/>
    <property type="match status" value="1"/>
</dbReference>